<protein>
    <submittedName>
        <fullName evidence="3">Zinc finger 184-like</fullName>
    </submittedName>
</protein>
<evidence type="ECO:0000313" key="4">
    <source>
        <dbReference type="Proteomes" id="UP000693946"/>
    </source>
</evidence>
<feature type="domain" description="Integrase catalytic" evidence="2">
    <location>
        <begin position="1"/>
        <end position="75"/>
    </location>
</feature>
<dbReference type="AlphaFoldDB" id="A0AAV6QHE5"/>
<dbReference type="PROSITE" id="PS50994">
    <property type="entry name" value="INTEGRASE"/>
    <property type="match status" value="1"/>
</dbReference>
<organism evidence="3 4">
    <name type="scientific">Solea senegalensis</name>
    <name type="common">Senegalese sole</name>
    <dbReference type="NCBI Taxonomy" id="28829"/>
    <lineage>
        <taxon>Eukaryota</taxon>
        <taxon>Metazoa</taxon>
        <taxon>Chordata</taxon>
        <taxon>Craniata</taxon>
        <taxon>Vertebrata</taxon>
        <taxon>Euteleostomi</taxon>
        <taxon>Actinopterygii</taxon>
        <taxon>Neopterygii</taxon>
        <taxon>Teleostei</taxon>
        <taxon>Neoteleostei</taxon>
        <taxon>Acanthomorphata</taxon>
        <taxon>Carangaria</taxon>
        <taxon>Pleuronectiformes</taxon>
        <taxon>Pleuronectoidei</taxon>
        <taxon>Soleidae</taxon>
        <taxon>Solea</taxon>
    </lineage>
</organism>
<comment type="caution">
    <text evidence="3">The sequence shown here is derived from an EMBL/GenBank/DDBJ whole genome shotgun (WGS) entry which is preliminary data.</text>
</comment>
<feature type="region of interest" description="Disordered" evidence="1">
    <location>
        <begin position="129"/>
        <end position="202"/>
    </location>
</feature>
<dbReference type="Proteomes" id="UP000693946">
    <property type="component" value="Linkage Group LG5"/>
</dbReference>
<proteinExistence type="predicted"/>
<evidence type="ECO:0000259" key="2">
    <source>
        <dbReference type="PROSITE" id="PS50994"/>
    </source>
</evidence>
<dbReference type="Pfam" id="PF07727">
    <property type="entry name" value="RVT_2"/>
    <property type="match status" value="1"/>
</dbReference>
<dbReference type="EMBL" id="JAGKHQ010000017">
    <property type="protein sequence ID" value="KAG7490563.1"/>
    <property type="molecule type" value="Genomic_DNA"/>
</dbReference>
<evidence type="ECO:0000313" key="3">
    <source>
        <dbReference type="EMBL" id="KAG7490563.1"/>
    </source>
</evidence>
<gene>
    <name evidence="3" type="ORF">JOB18_038231</name>
</gene>
<dbReference type="InterPro" id="IPR001584">
    <property type="entry name" value="Integrase_cat-core"/>
</dbReference>
<reference evidence="3 4" key="1">
    <citation type="journal article" date="2021" name="Sci. Rep.">
        <title>Chromosome anchoring in Senegalese sole (Solea senegalensis) reveals sex-associated markers and genome rearrangements in flatfish.</title>
        <authorList>
            <person name="Guerrero-Cozar I."/>
            <person name="Gomez-Garrido J."/>
            <person name="Berbel C."/>
            <person name="Martinez-Blanch J.F."/>
            <person name="Alioto T."/>
            <person name="Claros M.G."/>
            <person name="Gagnaire P.A."/>
            <person name="Manchado M."/>
        </authorList>
    </citation>
    <scope>NUCLEOTIDE SEQUENCE [LARGE SCALE GENOMIC DNA]</scope>
    <source>
        <strain evidence="3">Sse05_10M</strain>
    </source>
</reference>
<dbReference type="InterPro" id="IPR013103">
    <property type="entry name" value="RVT_2"/>
</dbReference>
<dbReference type="GO" id="GO:0015074">
    <property type="term" value="P:DNA integration"/>
    <property type="evidence" value="ECO:0007669"/>
    <property type="project" value="InterPro"/>
</dbReference>
<accession>A0AAV6QHE5</accession>
<sequence>MAEKFNIEVKTTAAYSPWSNGLLERHNQTLTDILMRVKSDNQCDWKTALDWALMAKNTMHNVHGYSPHQLVFGQNPNLPSILNDKPPALESSVSVVIGQDGVVIFVRHGGTYIRVHQSRLRKVDGPLEKLEETEKDNQRIENKKLTPAAGHSEYNYDTENEEVTPTNDEPLDAEPSSEPPHASVQPGGSNLDQSDMSQTTNSTMTCEGLRLKTGQMVKYKDNGSGQAHTGKILSRAGKATGKYKNCYNLQYSEPEDIAGTTRSVDLGQMENLQVFPLEHAKLCTEYTDDILIVNDEAFIPAKHSELSTWRRNDVFEEVKDEGQKCISTRWVCTLKDTPLGIVPKARLVARGFEEINTQDLPKDSSTCASESLKIIMAVICQNKWQLNSMDIKAAFLHGKKLTWNVYIRQPQEAQCEDTFSTNIIPQLKAAFQVGREEHNSFSYIGM</sequence>
<feature type="compositionally biased region" description="Polar residues" evidence="1">
    <location>
        <begin position="186"/>
        <end position="202"/>
    </location>
</feature>
<evidence type="ECO:0000256" key="1">
    <source>
        <dbReference type="SAM" id="MobiDB-lite"/>
    </source>
</evidence>
<feature type="compositionally biased region" description="Basic and acidic residues" evidence="1">
    <location>
        <begin position="129"/>
        <end position="144"/>
    </location>
</feature>
<name>A0AAV6QHE5_SOLSE</name>
<keyword evidence="4" id="KW-1185">Reference proteome</keyword>